<dbReference type="SUPFAM" id="SSF51197">
    <property type="entry name" value="Clavaminate synthase-like"/>
    <property type="match status" value="1"/>
</dbReference>
<name>A0A5J4Z5V9_PORPP</name>
<proteinExistence type="predicted"/>
<dbReference type="Gene3D" id="2.60.120.620">
    <property type="entry name" value="q2cbj1_9rhob like domain"/>
    <property type="match status" value="1"/>
</dbReference>
<evidence type="ECO:0000313" key="1">
    <source>
        <dbReference type="EMBL" id="KAA8499439.1"/>
    </source>
</evidence>
<organism evidence="1 2">
    <name type="scientific">Porphyridium purpureum</name>
    <name type="common">Red alga</name>
    <name type="synonym">Porphyridium cruentum</name>
    <dbReference type="NCBI Taxonomy" id="35688"/>
    <lineage>
        <taxon>Eukaryota</taxon>
        <taxon>Rhodophyta</taxon>
        <taxon>Bangiophyceae</taxon>
        <taxon>Porphyridiales</taxon>
        <taxon>Porphyridiaceae</taxon>
        <taxon>Porphyridium</taxon>
    </lineage>
</organism>
<dbReference type="Proteomes" id="UP000324585">
    <property type="component" value="Unassembled WGS sequence"/>
</dbReference>
<gene>
    <name evidence="1" type="ORF">FVE85_7024</name>
</gene>
<keyword evidence="2" id="KW-1185">Reference proteome</keyword>
<comment type="caution">
    <text evidence="1">The sequence shown here is derived from an EMBL/GenBank/DDBJ whole genome shotgun (WGS) entry which is preliminary data.</text>
</comment>
<dbReference type="AlphaFoldDB" id="A0A5J4Z5V9"/>
<accession>A0A5J4Z5V9</accession>
<reference evidence="2" key="1">
    <citation type="journal article" date="2019" name="Nat. Commun.">
        <title>Expansion of phycobilisome linker gene families in mesophilic red algae.</title>
        <authorList>
            <person name="Lee J."/>
            <person name="Kim D."/>
            <person name="Bhattacharya D."/>
            <person name="Yoon H.S."/>
        </authorList>
    </citation>
    <scope>NUCLEOTIDE SEQUENCE [LARGE SCALE GENOMIC DNA]</scope>
    <source>
        <strain evidence="2">CCMP 1328</strain>
    </source>
</reference>
<sequence>MAARNAARSLSDVYRLALLPTLRARLDKAAPCVQEKFHEYVRYTKNDQMPITMLPKPPVLSRRPGPLDDRELQQLSDTGYVVKRKAFNPDRYMSAIRQLGERCDKHKVSIQEFADKDERFVLALSNFMCDEMLSRIQTQIYGSGWGWQKISLHRRASAPKTADIGRLNRKHPQHSSVTAGVASLCGTPEHVDTTETPNSPLTVTVFVPLTEQKLETVSRLQVYPGTHQRLDIPTVTFDYVSGPEPSADLISDINARVKRAETPAWVRDALFMCLVLPREQGPTEIYRSALLLMAYNPFLGDDAIKPVPISLSVGDVLLFYSNTMHSATPHLEPTSRLSVAMRAGVPYEEKSYMVSDWVSPQFFERLDKHALGGSLKRNSFLFAITEKDAVQTWRASGMNAHCYDFRQLVASLPA</sequence>
<protein>
    <submittedName>
        <fullName evidence="1">Uncharacterized protein</fullName>
    </submittedName>
</protein>
<dbReference type="EMBL" id="VRMN01000001">
    <property type="protein sequence ID" value="KAA8499439.1"/>
    <property type="molecule type" value="Genomic_DNA"/>
</dbReference>
<evidence type="ECO:0000313" key="2">
    <source>
        <dbReference type="Proteomes" id="UP000324585"/>
    </source>
</evidence>